<dbReference type="EMBL" id="KI692528">
    <property type="protein sequence ID" value="ETM48067.1"/>
    <property type="molecule type" value="Genomic_DNA"/>
</dbReference>
<protein>
    <submittedName>
        <fullName evidence="1">Uncharacterized protein</fullName>
    </submittedName>
</protein>
<dbReference type="Proteomes" id="UP000053236">
    <property type="component" value="Unassembled WGS sequence"/>
</dbReference>
<reference evidence="2" key="2">
    <citation type="submission" date="2013-11" db="EMBL/GenBank/DDBJ databases">
        <title>The Genome Sequence of Phytophthora parasitica IAC_01/95.</title>
        <authorList>
            <consortium name="The Broad Institute Genomics Platform"/>
            <person name="Russ C."/>
            <person name="Tyler B."/>
            <person name="Panabieres F."/>
            <person name="Shan W."/>
            <person name="Tripathy S."/>
            <person name="Grunwald N."/>
            <person name="Machado M."/>
            <person name="Johnson C.S."/>
            <person name="Arredondo F."/>
            <person name="Hong C."/>
            <person name="Coffey M."/>
            <person name="Young S.K."/>
            <person name="Zeng Q."/>
            <person name="Gargeya S."/>
            <person name="Fitzgerald M."/>
            <person name="Abouelleil A."/>
            <person name="Alvarado L."/>
            <person name="Chapman S.B."/>
            <person name="Gainer-Dewar J."/>
            <person name="Goldberg J."/>
            <person name="Griggs A."/>
            <person name="Gujja S."/>
            <person name="Hansen M."/>
            <person name="Howarth C."/>
            <person name="Imamovic A."/>
            <person name="Ireland A."/>
            <person name="Larimer J."/>
            <person name="McCowan C."/>
            <person name="Murphy C."/>
            <person name="Pearson M."/>
            <person name="Poon T.W."/>
            <person name="Priest M."/>
            <person name="Roberts A."/>
            <person name="Saif S."/>
            <person name="Shea T."/>
            <person name="Sykes S."/>
            <person name="Wortman J."/>
            <person name="Nusbaum C."/>
            <person name="Birren B."/>
        </authorList>
    </citation>
    <scope>NUCLEOTIDE SEQUENCE [LARGE SCALE GENOMIC DNA]</scope>
    <source>
        <strain evidence="2">IAC_01/95</strain>
    </source>
</reference>
<dbReference type="EMBL" id="KI685975">
    <property type="protein sequence ID" value="ETK88273.1"/>
    <property type="molecule type" value="Genomic_DNA"/>
</dbReference>
<accession>W2GZ26</accession>
<reference evidence="1" key="1">
    <citation type="submission" date="2013-11" db="EMBL/GenBank/DDBJ databases">
        <title>The Genome Sequence of Phytophthora parasitica CJ02B3.</title>
        <authorList>
            <consortium name="The Broad Institute Genomics Platform"/>
            <person name="Russ C."/>
            <person name="Tyler B."/>
            <person name="Panabieres F."/>
            <person name="Shan W."/>
            <person name="Tripathy S."/>
            <person name="Grunwald N."/>
            <person name="Machado M."/>
            <person name="Johnson C.S."/>
            <person name="Arredondo F."/>
            <person name="Hong C."/>
            <person name="Coffey M."/>
            <person name="Young S.K."/>
            <person name="Zeng Q."/>
            <person name="Gargeya S."/>
            <person name="Fitzgerald M."/>
            <person name="Abouelleil A."/>
            <person name="Alvarado L."/>
            <person name="Chapman S.B."/>
            <person name="Gainer-Dewar J."/>
            <person name="Goldberg J."/>
            <person name="Griggs A."/>
            <person name="Gujja S."/>
            <person name="Hansen M."/>
            <person name="Howarth C."/>
            <person name="Imamovic A."/>
            <person name="Ireland A."/>
            <person name="Larimer J."/>
            <person name="McCowan C."/>
            <person name="Murphy C."/>
            <person name="Pearson M."/>
            <person name="Poon T.W."/>
            <person name="Priest M."/>
            <person name="Roberts A."/>
            <person name="Saif S."/>
            <person name="Shea T."/>
            <person name="Sykes S."/>
            <person name="Wortman J."/>
            <person name="Nusbaum C."/>
            <person name="Birren B."/>
        </authorList>
    </citation>
    <scope>NUCLEOTIDE SEQUENCE [LARGE SCALE GENOMIC DNA]</scope>
    <source>
        <strain evidence="1">CJ02B3</strain>
    </source>
</reference>
<evidence type="ECO:0000313" key="1">
    <source>
        <dbReference type="EMBL" id="ETK88273.1"/>
    </source>
</evidence>
<evidence type="ECO:0000313" key="2">
    <source>
        <dbReference type="EMBL" id="ETM48067.1"/>
    </source>
</evidence>
<name>W2GZ26_PHYNI</name>
<dbReference type="AlphaFoldDB" id="W2GZ26"/>
<dbReference type="Proteomes" id="UP000054532">
    <property type="component" value="Unassembled WGS sequence"/>
</dbReference>
<gene>
    <name evidence="2" type="ORF">L914_07352</name>
    <name evidence="1" type="ORF">L915_07460</name>
</gene>
<proteinExistence type="predicted"/>
<sequence length="52" mass="5694">MHTVAGYGIEVEQKLPQQESSLTVKNVQKTLLSGLKLTNITTIPKLSKTLRG</sequence>
<organism evidence="1">
    <name type="scientific">Phytophthora nicotianae</name>
    <name type="common">Potato buckeye rot agent</name>
    <name type="synonym">Phytophthora parasitica</name>
    <dbReference type="NCBI Taxonomy" id="4792"/>
    <lineage>
        <taxon>Eukaryota</taxon>
        <taxon>Sar</taxon>
        <taxon>Stramenopiles</taxon>
        <taxon>Oomycota</taxon>
        <taxon>Peronosporomycetes</taxon>
        <taxon>Peronosporales</taxon>
        <taxon>Peronosporaceae</taxon>
        <taxon>Phytophthora</taxon>
    </lineage>
</organism>